<dbReference type="InterPro" id="IPR032781">
    <property type="entry name" value="ABC_tran_Xtn"/>
</dbReference>
<dbReference type="RefSeq" id="WP_108026467.1">
    <property type="nucleotide sequence ID" value="NZ_QBKR01000040.1"/>
</dbReference>
<dbReference type="PROSITE" id="PS00211">
    <property type="entry name" value="ABC_TRANSPORTER_1"/>
    <property type="match status" value="1"/>
</dbReference>
<organism evidence="5 6">
    <name type="scientific">Melghirimyces profundicolus</name>
    <dbReference type="NCBI Taxonomy" id="1242148"/>
    <lineage>
        <taxon>Bacteria</taxon>
        <taxon>Bacillati</taxon>
        <taxon>Bacillota</taxon>
        <taxon>Bacilli</taxon>
        <taxon>Bacillales</taxon>
        <taxon>Thermoactinomycetaceae</taxon>
        <taxon>Melghirimyces</taxon>
    </lineage>
</organism>
<dbReference type="Proteomes" id="UP000244240">
    <property type="component" value="Unassembled WGS sequence"/>
</dbReference>
<dbReference type="PANTHER" id="PTHR42855:SF2">
    <property type="entry name" value="DRUG RESISTANCE ABC TRANSPORTER,ATP-BINDING PROTEIN"/>
    <property type="match status" value="1"/>
</dbReference>
<accession>A0A2T6B0M4</accession>
<keyword evidence="6" id="KW-1185">Reference proteome</keyword>
<dbReference type="SUPFAM" id="SSF52540">
    <property type="entry name" value="P-loop containing nucleoside triphosphate hydrolases"/>
    <property type="match status" value="2"/>
</dbReference>
<dbReference type="CDD" id="cd03221">
    <property type="entry name" value="ABCF_EF-3"/>
    <property type="match status" value="2"/>
</dbReference>
<keyword evidence="3" id="KW-0175">Coiled coil</keyword>
<dbReference type="InterPro" id="IPR027417">
    <property type="entry name" value="P-loop_NTPase"/>
</dbReference>
<dbReference type="InterPro" id="IPR051309">
    <property type="entry name" value="ABCF_ATPase"/>
</dbReference>
<evidence type="ECO:0000256" key="1">
    <source>
        <dbReference type="ARBA" id="ARBA00022741"/>
    </source>
</evidence>
<reference evidence="5 6" key="1">
    <citation type="submission" date="2018-04" db="EMBL/GenBank/DDBJ databases">
        <title>Genomic Encyclopedia of Archaeal and Bacterial Type Strains, Phase II (KMG-II): from individual species to whole genera.</title>
        <authorList>
            <person name="Goeker M."/>
        </authorList>
    </citation>
    <scope>NUCLEOTIDE SEQUENCE [LARGE SCALE GENOMIC DNA]</scope>
    <source>
        <strain evidence="5 6">DSM 45787</strain>
    </source>
</reference>
<keyword evidence="2" id="KW-0067">ATP-binding</keyword>
<dbReference type="EMBL" id="QBKR01000040">
    <property type="protein sequence ID" value="PTX49621.1"/>
    <property type="molecule type" value="Genomic_DNA"/>
</dbReference>
<comment type="caution">
    <text evidence="5">The sequence shown here is derived from an EMBL/GenBank/DDBJ whole genome shotgun (WGS) entry which is preliminary data.</text>
</comment>
<evidence type="ECO:0000256" key="3">
    <source>
        <dbReference type="SAM" id="Coils"/>
    </source>
</evidence>
<dbReference type="PANTHER" id="PTHR42855">
    <property type="entry name" value="ABC TRANSPORTER ATP-BINDING SUBUNIT"/>
    <property type="match status" value="1"/>
</dbReference>
<dbReference type="AlphaFoldDB" id="A0A2T6B0M4"/>
<dbReference type="PROSITE" id="PS50893">
    <property type="entry name" value="ABC_TRANSPORTER_2"/>
    <property type="match status" value="2"/>
</dbReference>
<dbReference type="GO" id="GO:0005524">
    <property type="term" value="F:ATP binding"/>
    <property type="evidence" value="ECO:0007669"/>
    <property type="project" value="UniProtKB-KW"/>
</dbReference>
<evidence type="ECO:0000313" key="6">
    <source>
        <dbReference type="Proteomes" id="UP000244240"/>
    </source>
</evidence>
<dbReference type="GO" id="GO:0016887">
    <property type="term" value="F:ATP hydrolysis activity"/>
    <property type="evidence" value="ECO:0007669"/>
    <property type="project" value="InterPro"/>
</dbReference>
<dbReference type="InterPro" id="IPR003439">
    <property type="entry name" value="ABC_transporter-like_ATP-bd"/>
</dbReference>
<evidence type="ECO:0000256" key="2">
    <source>
        <dbReference type="ARBA" id="ARBA00022840"/>
    </source>
</evidence>
<gene>
    <name evidence="5" type="ORF">C8P63_14016</name>
</gene>
<evidence type="ECO:0000313" key="5">
    <source>
        <dbReference type="EMBL" id="PTX49621.1"/>
    </source>
</evidence>
<dbReference type="Pfam" id="PF12848">
    <property type="entry name" value="ABC_tran_Xtn"/>
    <property type="match status" value="1"/>
</dbReference>
<dbReference type="InterPro" id="IPR003593">
    <property type="entry name" value="AAA+_ATPase"/>
</dbReference>
<dbReference type="FunFam" id="3.40.50.300:FF:000011">
    <property type="entry name" value="Putative ABC transporter ATP-binding component"/>
    <property type="match status" value="1"/>
</dbReference>
<feature type="coiled-coil region" evidence="3">
    <location>
        <begin position="249"/>
        <end position="283"/>
    </location>
</feature>
<dbReference type="NCBIfam" id="NF000355">
    <property type="entry name" value="ribo_prot_ABC_F"/>
    <property type="match status" value="1"/>
</dbReference>
<evidence type="ECO:0000259" key="4">
    <source>
        <dbReference type="PROSITE" id="PS50893"/>
    </source>
</evidence>
<name>A0A2T6B0M4_9BACL</name>
<dbReference type="OrthoDB" id="9762369at2"/>
<protein>
    <submittedName>
        <fullName evidence="5">ATPase subunit of ABC transporter with duplicated ATPase domains</fullName>
    </submittedName>
</protein>
<keyword evidence="1" id="KW-0547">Nucleotide-binding</keyword>
<proteinExistence type="predicted"/>
<feature type="domain" description="ABC transporter" evidence="4">
    <location>
        <begin position="348"/>
        <end position="560"/>
    </location>
</feature>
<dbReference type="SMART" id="SM00382">
    <property type="entry name" value="AAA"/>
    <property type="match status" value="2"/>
</dbReference>
<dbReference type="InterPro" id="IPR017871">
    <property type="entry name" value="ABC_transporter-like_CS"/>
</dbReference>
<dbReference type="Pfam" id="PF00005">
    <property type="entry name" value="ABC_tran"/>
    <property type="match status" value="2"/>
</dbReference>
<sequence length="608" mass="70371">MYVLKAEGLKVERDGRPVFDHVDLEIREGERVALIGRNGVGKTTLLECLVGKLPPDRGSIHRRWPVSRWGMVEQKEPVPSGIPLLELVRAGDPEKNALKTELKHLERRLSHADEGTMEELLPAYAAVQEQYQSAGGYEWERETEVVLKRMGFSRREWGIPFEGLSGGQKTRAQLARLVVRDPAFLLLDEPTNHLDEETLDWLTDWLTGFKGACLIVSHDRAFIDRVAHTTVELTPEGSRSYRGGYSDFSRERERERREQEALYRKQERERRKLEESIRRYREWFNRAHAAAGERNPFYKKKATKHQTRSKAKEKALGRLEREMGERPGEDPRIRVRFDGSDFGSRTLIRMTKAAFTYGEEPVLRDVTLTVNRGDRLAVSGRNGSGKSTLLKLMAGKLEPVKGEIIRHPKMKVGYFAQELEELHPDETILESLLPLPGMKQAEARNILAAFLFRQEEVHRKIGQLSVGERCRVAFVKLYVSGVDLMVMDEPTNYLDISTRERIEEALFEYPGTLVIVSHDRYLLDRVSNKVAFLKGGKVEVYPGSYREYRTGFRERAERPDPETDRRLRFLELERTRLMAEEEPEGEEEKKALERRIRHLSEQIHEWKS</sequence>
<dbReference type="Gene3D" id="3.40.50.300">
    <property type="entry name" value="P-loop containing nucleotide triphosphate hydrolases"/>
    <property type="match status" value="2"/>
</dbReference>
<feature type="domain" description="ABC transporter" evidence="4">
    <location>
        <begin position="4"/>
        <end position="261"/>
    </location>
</feature>